<sequence length="2366" mass="255608">MRFKASNTIAVIGMHAAVDSSSDRTMSTTTKTNTTMTTATSRGQRASVQQQGCAKYATQRVCGSSSAQRNFTCAAAAKAQTPRTESAYRLTASFTPRCLLLALLLCFTHALGLIQLVHAASSGVTSTEAYFNGSAYLRLLTPMPIWDHSAISFRSCRGGEILAQQYNKNSFVITVLSDFLQVSLAGPAVIGPNNRLDVKLPYHLLDNHWHTLQFKYEYGNLYLYIDRTSLVFANSTYNSQFLTNQDIGNEAAILILGNSFSGCLQDGPGLLFINGSVQNVVYGPCPLSTGPCGDHDTLMLGQDNYCSNNPCMSHGQCIPLNDGYECRCTPRYTGKNCQIDNGSPCARNPCANNGNCTEDVRGDYQCKCTTNYSGRNCETEINVHPACQPNPCLNNGACIVAPGSTKVECECAKGYAGARCENDVDDCASQPCLNNGRCLDLVNGFTCDCRDTGFTGPNCQTNIDECEGSPCKHGGRCYDRYGWFICQCPDGWAGETCEEPTNCKTQQCLNGGTCVNKTIGFYCQCAPGYSGELCQQSPPCPQCPIDSECIGGKCICKPGTTGPIGHCLPIPTTPPPPTTTTTTTTTTSTTTAAPPPANLVVANAAKTTAAAATATTTTIATAGQLTANITAPTTTTTTATMTTARNIATNTATTTTTTATTKTTHNPLLSHLAQLKACPPDNCLNGGTCSGSASNFTCLCASGYTGYNCELPVTDGPTNVPLTGSGGAVGNSPISAAVNCINGGKCLNGGTCSMNGTHCYCAGGFSGDRCEKAEPCTALNCQEPMVCQLNKCVCPENKICTACSAQPCRNGGVCTDLSNGEYTCSCTSGWTGRTCTKDVDECALDPNICGNGICKNEEGSYKCYCTPGFTGKHCDSDVDECLSHPCQNGATCNNKLFFFKYGKHRILRQINAYECVCQPGYTGINCEIDINECDSNPCTKGSTCIDTINNFTCSCIPGMTGRFCENDIDDCISTPCQHGGHCIDELGGFRCDCANTGYEGQLCELNIDECESQPCQNGAACIDDINDYRCKCYPGYMGKNCEIDINECESNPCLYNGNCLERSNITLYALSQTMDLPEFFSRQFSYQNASGYECVCVPGIMGKNCEININECEMNPCGKHGTCNDGIGTYTCDCDPGFEDRHCETNIDECDRYQPCGAHGTCIDEINDYTCDCDANYGGKNCSVPLIGCLSAPCQNGGNCKPYLVNETEHLFNCTCQHGFQGDICEKTTTISMVVSSLITVKTQREEGYDINLQFKTTLPNGVLAFGTSIGHNEPVSYILELINGRLNLHSSLLNKWEGVFIGSKLNDSNWHKVFVAINTSHLVLSANDEQAIFPVGSYETANGSQPSFPLTYLGGTIPNLKSYLRHLPHRPSSFVGCMQDIVVNGKWIFPEEQGNEIDTNLTNIQAGCPRSEQCIPNPCHSNGACTDLWHTFSCTCQRPHFGHTCKYNITAATFGHENTTHSAVVVETNDSARRAIRSILDISMFIRTREPTGQVFYLGSDPKKITPKGAKRFKTKNLFFKADTGESYVAAELHGGELLVKMQFNGTPEAYTVGGNKLDNGYNHLIEVVRNQTLVQVKLNGTEYFRKTLSSTGLLDAQVLYLGGPPVGEQTQAPTTTGTDPASAAPEETVVNNEVDEKDYFKGIIQDVKVSNGSHTMIVELYPLNEDDLLLPPSFGVVTIDRTSVLKGEVTDDLCRKNPCKHNADCRNTWNDYVCSCPNGYKGKNCQEIEFCQLVQCPGNSKCQNLDDGYECLTNITFKGNEKNPLAFTYFVEQMPDEPKMLVQPVIEIAYRTRAGGTLFFIENGESFFEIGVNQGQVTVTWKLNQEAFGDTKRFTKDTSDPSLMEMTNEPGWNRIYLRAQGGKLEGGWKGWESMVDPSPAFSADIDQQAFQELLSSDTQVYLGGMPTDSRQARGSSSAQQGSQFKGCLGEARVGDLLLPYFSNAEMYPRTENVSVQPHSQFRLNSTKPDEGCVLCFNTDCKNGGYCSSPSEQYACTCLPGYEGEDCGTDINECLNATCENNSTCIDKVADFQCRCLPGYDGRLCEHNIDECASQPCHNGGNCTDLIAAFHCDCAEEYTGVQCDSLKQVTCDNLPCRNGSTCEDGFNANTNNNFTCNCLPGFEGTNCEVLFCETTPCQNGGLCISDDAYTPRCQCSLGYKGELCEKDVNECESNPCLNNGMCHDLIGAYTCNCTGTGFEGNNCDIDIDECASGIEYCGGLGRCINLPGSFKCICQDSFCGVYCNFTDPCKIGEGSPCMNGGSCLEACGDVADYTCTCKAGYEGKDCTLVMAAKDEGPSTADIAIIVIPVLVVLLLIGAALLGTFLVMARNKRATRGTYSPSAQEYCNPRLEMDNVLKPPPEERLI</sequence>
<organism evidence="10 12">
    <name type="scientific">Bactrocera dorsalis</name>
    <name type="common">Oriental fruit fly</name>
    <name type="synonym">Dacus dorsalis</name>
    <dbReference type="NCBI Taxonomy" id="27457"/>
    <lineage>
        <taxon>Eukaryota</taxon>
        <taxon>Metazoa</taxon>
        <taxon>Ecdysozoa</taxon>
        <taxon>Arthropoda</taxon>
        <taxon>Hexapoda</taxon>
        <taxon>Insecta</taxon>
        <taxon>Pterygota</taxon>
        <taxon>Neoptera</taxon>
        <taxon>Endopterygota</taxon>
        <taxon>Diptera</taxon>
        <taxon>Brachycera</taxon>
        <taxon>Muscomorpha</taxon>
        <taxon>Tephritoidea</taxon>
        <taxon>Tephritidae</taxon>
        <taxon>Bactrocera</taxon>
        <taxon>Bactrocera</taxon>
    </lineage>
</organism>
<dbReference type="RefSeq" id="XP_049304356.1">
    <property type="nucleotide sequence ID" value="XM_049448399.1"/>
</dbReference>
<feature type="disulfide bond" evidence="5">
    <location>
        <begin position="700"/>
        <end position="709"/>
    </location>
</feature>
<feature type="disulfide bond" evidence="5">
    <location>
        <begin position="2156"/>
        <end position="2165"/>
    </location>
</feature>
<feature type="disulfide bond" evidence="5">
    <location>
        <begin position="2278"/>
        <end position="2287"/>
    </location>
</feature>
<dbReference type="Pfam" id="PF12661">
    <property type="entry name" value="hEGF"/>
    <property type="match status" value="3"/>
</dbReference>
<dbReference type="SUPFAM" id="SSF57196">
    <property type="entry name" value="EGF/Laminin"/>
    <property type="match status" value="19"/>
</dbReference>
<feature type="domain" description="EGF-like" evidence="9">
    <location>
        <begin position="674"/>
        <end position="710"/>
    </location>
</feature>
<evidence type="ECO:0000313" key="11">
    <source>
        <dbReference type="RefSeq" id="XP_049304351.1"/>
    </source>
</evidence>
<feature type="domain" description="EGF-like" evidence="9">
    <location>
        <begin position="341"/>
        <end position="378"/>
    </location>
</feature>
<dbReference type="GeneID" id="105222993"/>
<dbReference type="PROSITE" id="PS00022">
    <property type="entry name" value="EGF_1"/>
    <property type="match status" value="23"/>
</dbReference>
<dbReference type="InterPro" id="IPR001881">
    <property type="entry name" value="EGF-like_Ca-bd_dom"/>
</dbReference>
<feature type="region of interest" description="Disordered" evidence="6">
    <location>
        <begin position="1906"/>
        <end position="1925"/>
    </location>
</feature>
<feature type="domain" description="EGF-like" evidence="9">
    <location>
        <begin position="2168"/>
        <end position="2205"/>
    </location>
</feature>
<evidence type="ECO:0000256" key="4">
    <source>
        <dbReference type="ARBA" id="ARBA00023180"/>
    </source>
</evidence>
<dbReference type="PANTHER" id="PTHR24049">
    <property type="entry name" value="CRUMBS FAMILY MEMBER"/>
    <property type="match status" value="1"/>
</dbReference>
<feature type="disulfide bond" evidence="5">
    <location>
        <begin position="2235"/>
        <end position="2244"/>
    </location>
</feature>
<keyword evidence="10" id="KW-1185">Reference proteome</keyword>
<feature type="disulfide bond" evidence="5">
    <location>
        <begin position="761"/>
        <end position="770"/>
    </location>
</feature>
<feature type="domain" description="EGF-like" evidence="9">
    <location>
        <begin position="302"/>
        <end position="338"/>
    </location>
</feature>
<dbReference type="Proteomes" id="UP001652620">
    <property type="component" value="Chromosome 2"/>
</dbReference>
<feature type="disulfide bond" evidence="5">
    <location>
        <begin position="917"/>
        <end position="926"/>
    </location>
</feature>
<feature type="domain" description="EGF-like" evidence="9">
    <location>
        <begin position="2129"/>
        <end position="2166"/>
    </location>
</feature>
<dbReference type="Pfam" id="PF00008">
    <property type="entry name" value="EGF"/>
    <property type="match status" value="16"/>
</dbReference>
<comment type="caution">
    <text evidence="5">Lacks conserved residue(s) required for the propagation of feature annotation.</text>
</comment>
<dbReference type="Pfam" id="PF07645">
    <property type="entry name" value="EGF_CA"/>
    <property type="match status" value="2"/>
</dbReference>
<evidence type="ECO:0000256" key="7">
    <source>
        <dbReference type="SAM" id="Phobius"/>
    </source>
</evidence>
<keyword evidence="7" id="KW-0812">Transmembrane</keyword>
<dbReference type="PROSITE" id="PS00010">
    <property type="entry name" value="ASX_HYDROXYL"/>
    <property type="match status" value="15"/>
</dbReference>
<dbReference type="InterPro" id="IPR000152">
    <property type="entry name" value="EGF-type_Asp/Asn_hydroxyl_site"/>
</dbReference>
<gene>
    <name evidence="11 12 13 14 15" type="primary">LOC105222993</name>
</gene>
<feature type="disulfide bond" evidence="5">
    <location>
        <begin position="328"/>
        <end position="337"/>
    </location>
</feature>
<dbReference type="InterPro" id="IPR051022">
    <property type="entry name" value="Notch_Cell-Fate_Det"/>
</dbReference>
<feature type="disulfide bond" evidence="5">
    <location>
        <begin position="1173"/>
        <end position="1182"/>
    </location>
</feature>
<dbReference type="RefSeq" id="XP_049304355.1">
    <property type="nucleotide sequence ID" value="XM_049448398.1"/>
</dbReference>
<feature type="domain" description="EGF-like" evidence="9">
    <location>
        <begin position="736"/>
        <end position="771"/>
    </location>
</feature>
<dbReference type="RefSeq" id="XP_049304354.1">
    <property type="nucleotide sequence ID" value="XM_049448397.1"/>
</dbReference>
<feature type="domain" description="EGF-like" evidence="9">
    <location>
        <begin position="499"/>
        <end position="535"/>
    </location>
</feature>
<feature type="transmembrane region" description="Helical" evidence="7">
    <location>
        <begin position="2303"/>
        <end position="2327"/>
    </location>
</feature>
<keyword evidence="1 5" id="KW-0245">EGF-like domain</keyword>
<feature type="domain" description="EGF-like" evidence="9">
    <location>
        <begin position="1975"/>
        <end position="2009"/>
    </location>
</feature>
<feature type="compositionally biased region" description="Polar residues" evidence="6">
    <location>
        <begin position="1610"/>
        <end position="1621"/>
    </location>
</feature>
<feature type="region of interest" description="Disordered" evidence="6">
    <location>
        <begin position="1607"/>
        <end position="1627"/>
    </location>
</feature>
<evidence type="ECO:0000313" key="13">
    <source>
        <dbReference type="RefSeq" id="XP_049304354.1"/>
    </source>
</evidence>
<dbReference type="Gene3D" id="2.60.120.200">
    <property type="match status" value="4"/>
</dbReference>
<dbReference type="InterPro" id="IPR001791">
    <property type="entry name" value="Laminin_G"/>
</dbReference>
<dbReference type="InterPro" id="IPR049883">
    <property type="entry name" value="NOTCH1_EGF-like"/>
</dbReference>
<dbReference type="Pfam" id="PF00054">
    <property type="entry name" value="Laminin_G_1"/>
    <property type="match status" value="2"/>
</dbReference>
<feature type="disulfide bond" evidence="5">
    <location>
        <begin position="411"/>
        <end position="420"/>
    </location>
</feature>
<accession>A0ABM3J539</accession>
<reference evidence="10 11" key="1">
    <citation type="submission" date="2025-05" db="UniProtKB">
        <authorList>
            <consortium name="RefSeq"/>
        </authorList>
    </citation>
    <scope>NUCLEOTIDE SEQUENCE [LARGE SCALE GENOMIC DNA]</scope>
    <source>
        <tissue evidence="11 12">Adult</tissue>
    </source>
</reference>
<evidence type="ECO:0000313" key="14">
    <source>
        <dbReference type="RefSeq" id="XP_049304355.1"/>
    </source>
</evidence>
<feature type="domain" description="EGF-like" evidence="9">
    <location>
        <begin position="967"/>
        <end position="1004"/>
    </location>
</feature>
<evidence type="ECO:0000256" key="1">
    <source>
        <dbReference type="ARBA" id="ARBA00022536"/>
    </source>
</evidence>
<keyword evidence="3 5" id="KW-1015">Disulfide bond</keyword>
<dbReference type="Pfam" id="PF02210">
    <property type="entry name" value="Laminin_G_2"/>
    <property type="match status" value="1"/>
</dbReference>
<proteinExistence type="predicted"/>
<feature type="disulfide bond" evidence="5">
    <location>
        <begin position="488"/>
        <end position="497"/>
    </location>
</feature>
<dbReference type="SMART" id="SM00179">
    <property type="entry name" value="EGF_CA"/>
    <property type="match status" value="25"/>
</dbReference>
<keyword evidence="2" id="KW-0677">Repeat</keyword>
<dbReference type="Gene3D" id="2.10.25.10">
    <property type="entry name" value="Laminin"/>
    <property type="match status" value="27"/>
</dbReference>
<feature type="domain" description="EGF-like" evidence="9">
    <location>
        <begin position="2207"/>
        <end position="2245"/>
    </location>
</feature>
<feature type="domain" description="EGF-like" evidence="9">
    <location>
        <begin position="1185"/>
        <end position="1226"/>
    </location>
</feature>
<dbReference type="PROSITE" id="PS50026">
    <property type="entry name" value="EGF_3"/>
    <property type="match status" value="28"/>
</dbReference>
<dbReference type="SMART" id="SM00282">
    <property type="entry name" value="LamG"/>
    <property type="match status" value="3"/>
</dbReference>
<feature type="disulfide bond" evidence="5">
    <location>
        <begin position="368"/>
        <end position="377"/>
    </location>
</feature>
<feature type="disulfide bond" evidence="5">
    <location>
        <begin position="1216"/>
        <end position="1225"/>
    </location>
</feature>
<dbReference type="CDD" id="cd00054">
    <property type="entry name" value="EGF_CA"/>
    <property type="match status" value="19"/>
</dbReference>
<feature type="domain" description="EGF-like" evidence="9">
    <location>
        <begin position="423"/>
        <end position="460"/>
    </location>
</feature>
<feature type="domain" description="Laminin G" evidence="8">
    <location>
        <begin position="1454"/>
        <end position="1696"/>
    </location>
</feature>
<feature type="transmembrane region" description="Helical" evidence="7">
    <location>
        <begin position="98"/>
        <end position="117"/>
    </location>
</feature>
<feature type="domain" description="EGF-like" evidence="9">
    <location>
        <begin position="929"/>
        <end position="965"/>
    </location>
</feature>
<evidence type="ECO:0000313" key="15">
    <source>
        <dbReference type="RefSeq" id="XP_049304356.1"/>
    </source>
</evidence>
<evidence type="ECO:0000313" key="12">
    <source>
        <dbReference type="RefSeq" id="XP_049304352.1"/>
    </source>
</evidence>
<keyword evidence="7" id="KW-0472">Membrane</keyword>
<feature type="domain" description="EGF-like" evidence="9">
    <location>
        <begin position="801"/>
        <end position="836"/>
    </location>
</feature>
<feature type="domain" description="EGF-like" evidence="9">
    <location>
        <begin position="2011"/>
        <end position="2047"/>
    </location>
</feature>
<evidence type="ECO:0000256" key="5">
    <source>
        <dbReference type="PROSITE-ProRule" id="PRU00076"/>
    </source>
</evidence>
<dbReference type="InterPro" id="IPR018097">
    <property type="entry name" value="EGF_Ca-bd_CS"/>
</dbReference>
<dbReference type="PROSITE" id="PS01187">
    <property type="entry name" value="EGF_CA"/>
    <property type="match status" value="8"/>
</dbReference>
<feature type="disulfide bond" evidence="5">
    <location>
        <begin position="865"/>
        <end position="874"/>
    </location>
</feature>
<evidence type="ECO:0000313" key="10">
    <source>
        <dbReference type="Proteomes" id="UP001652620"/>
    </source>
</evidence>
<feature type="disulfide bond" evidence="5">
    <location>
        <begin position="392"/>
        <end position="409"/>
    </location>
</feature>
<feature type="disulfide bond" evidence="5">
    <location>
        <begin position="1134"/>
        <end position="1143"/>
    </location>
</feature>
<dbReference type="InterPro" id="IPR000742">
    <property type="entry name" value="EGF"/>
</dbReference>
<keyword evidence="4" id="KW-0325">Glycoprotein</keyword>
<evidence type="ECO:0000259" key="9">
    <source>
        <dbReference type="PROSITE" id="PS50026"/>
    </source>
</evidence>
<dbReference type="RefSeq" id="XP_049304352.1">
    <property type="nucleotide sequence ID" value="XM_049448395.1"/>
</dbReference>
<feature type="disulfide bond" evidence="5">
    <location>
        <begin position="2075"/>
        <end position="2084"/>
    </location>
</feature>
<dbReference type="RefSeq" id="XP_049304351.1">
    <property type="nucleotide sequence ID" value="XM_049448394.1"/>
</dbReference>
<dbReference type="InterPro" id="IPR013320">
    <property type="entry name" value="ConA-like_dom_sf"/>
</dbReference>
<feature type="domain" description="EGF-like" evidence="9">
    <location>
        <begin position="2246"/>
        <end position="2288"/>
    </location>
</feature>
<feature type="domain" description="EGF-like" evidence="9">
    <location>
        <begin position="383"/>
        <end position="421"/>
    </location>
</feature>
<feature type="domain" description="EGF-like" evidence="9">
    <location>
        <begin position="1006"/>
        <end position="1042"/>
    </location>
</feature>
<keyword evidence="7" id="KW-1133">Transmembrane helix</keyword>
<feature type="compositionally biased region" description="Low complexity" evidence="6">
    <location>
        <begin position="579"/>
        <end position="592"/>
    </location>
</feature>
<dbReference type="SUPFAM" id="SSF57184">
    <property type="entry name" value="Growth factor receptor domain"/>
    <property type="match status" value="1"/>
</dbReference>
<feature type="disulfide bond" evidence="5">
    <location>
        <begin position="955"/>
        <end position="964"/>
    </location>
</feature>
<dbReference type="SUPFAM" id="SSF49899">
    <property type="entry name" value="Concanavalin A-like lectins/glucanases"/>
    <property type="match status" value="4"/>
</dbReference>
<evidence type="ECO:0000256" key="3">
    <source>
        <dbReference type="ARBA" id="ARBA00023157"/>
    </source>
</evidence>
<feature type="disulfide bond" evidence="5">
    <location>
        <begin position="525"/>
        <end position="534"/>
    </location>
</feature>
<feature type="disulfide bond" evidence="5">
    <location>
        <begin position="826"/>
        <end position="835"/>
    </location>
</feature>
<dbReference type="PROSITE" id="PS01186">
    <property type="entry name" value="EGF_2"/>
    <property type="match status" value="16"/>
</dbReference>
<feature type="domain" description="EGF-like" evidence="9">
    <location>
        <begin position="2088"/>
        <end position="2126"/>
    </location>
</feature>
<evidence type="ECO:0000256" key="6">
    <source>
        <dbReference type="SAM" id="MobiDB-lite"/>
    </source>
</evidence>
<feature type="domain" description="EGF-like" evidence="9">
    <location>
        <begin position="838"/>
        <end position="875"/>
    </location>
</feature>
<dbReference type="PRINTS" id="PR00010">
    <property type="entry name" value="EGFBLOOD"/>
</dbReference>
<evidence type="ECO:0000259" key="8">
    <source>
        <dbReference type="PROSITE" id="PS50025"/>
    </source>
</evidence>
<dbReference type="InterPro" id="IPR013032">
    <property type="entry name" value="EGF-like_CS"/>
</dbReference>
<feature type="domain" description="EGF-like" evidence="9">
    <location>
        <begin position="2049"/>
        <end position="2085"/>
    </location>
</feature>
<feature type="domain" description="EGF-like" evidence="9">
    <location>
        <begin position="462"/>
        <end position="498"/>
    </location>
</feature>
<dbReference type="SMART" id="SM00181">
    <property type="entry name" value="EGF"/>
    <property type="match status" value="29"/>
</dbReference>
<dbReference type="InterPro" id="IPR009030">
    <property type="entry name" value="Growth_fac_rcpt_cys_sf"/>
</dbReference>
<feature type="disulfide bond" evidence="5">
    <location>
        <begin position="2037"/>
        <end position="2046"/>
    </location>
</feature>
<feature type="domain" description="EGF-like" evidence="9">
    <location>
        <begin position="1692"/>
        <end position="1728"/>
    </location>
</feature>
<evidence type="ECO:0000256" key="2">
    <source>
        <dbReference type="ARBA" id="ARBA00022737"/>
    </source>
</evidence>
<feature type="domain" description="Laminin G" evidence="8">
    <location>
        <begin position="126"/>
        <end position="292"/>
    </location>
</feature>
<feature type="disulfide bond" evidence="5">
    <location>
        <begin position="1437"/>
        <end position="1446"/>
    </location>
</feature>
<feature type="domain" description="EGF-like" evidence="9">
    <location>
        <begin position="1044"/>
        <end position="1106"/>
    </location>
</feature>
<feature type="region of interest" description="Disordered" evidence="6">
    <location>
        <begin position="567"/>
        <end position="595"/>
    </location>
</feature>
<feature type="domain" description="Laminin G" evidence="8">
    <location>
        <begin position="1228"/>
        <end position="1409"/>
    </location>
</feature>
<feature type="disulfide bond" evidence="5">
    <location>
        <begin position="1999"/>
        <end position="2008"/>
    </location>
</feature>
<feature type="disulfide bond" evidence="5">
    <location>
        <begin position="1718"/>
        <end position="1727"/>
    </location>
</feature>
<protein>
    <submittedName>
        <fullName evidence="11 12">Protein crumbs isoform X1</fullName>
    </submittedName>
</protein>
<feature type="domain" description="Laminin G" evidence="8">
    <location>
        <begin position="1756"/>
        <end position="1974"/>
    </location>
</feature>
<feature type="domain" description="EGF-like" evidence="9">
    <location>
        <begin position="877"/>
        <end position="927"/>
    </location>
</feature>
<name>A0ABM3J539_BACDO</name>
<feature type="domain" description="EGF-like" evidence="9">
    <location>
        <begin position="1411"/>
        <end position="1447"/>
    </location>
</feature>
<feature type="domain" description="EGF-like" evidence="9">
    <location>
        <begin position="1146"/>
        <end position="1183"/>
    </location>
</feature>
<dbReference type="PROSITE" id="PS50025">
    <property type="entry name" value="LAM_G_DOMAIN"/>
    <property type="match status" value="4"/>
</dbReference>
<feature type="domain" description="EGF-like" evidence="9">
    <location>
        <begin position="1108"/>
        <end position="1144"/>
    </location>
</feature>
<feature type="disulfide bond" evidence="5">
    <location>
        <begin position="1032"/>
        <end position="1041"/>
    </location>
</feature>
<feature type="compositionally biased region" description="Low complexity" evidence="6">
    <location>
        <begin position="1914"/>
        <end position="1925"/>
    </location>
</feature>
<feature type="disulfide bond" evidence="5">
    <location>
        <begin position="1096"/>
        <end position="1105"/>
    </location>
</feature>
<dbReference type="CDD" id="cd00110">
    <property type="entry name" value="LamG"/>
    <property type="match status" value="3"/>
</dbReference>